<comment type="caution">
    <text evidence="3">The sequence shown here is derived from an EMBL/GenBank/DDBJ whole genome shotgun (WGS) entry which is preliminary data.</text>
</comment>
<evidence type="ECO:0000259" key="2">
    <source>
        <dbReference type="Pfam" id="PF25597"/>
    </source>
</evidence>
<dbReference type="EMBL" id="QGNW01002306">
    <property type="protein sequence ID" value="RVW21223.1"/>
    <property type="molecule type" value="Genomic_DNA"/>
</dbReference>
<organism evidence="3 4">
    <name type="scientific">Vitis vinifera</name>
    <name type="common">Grape</name>
    <dbReference type="NCBI Taxonomy" id="29760"/>
    <lineage>
        <taxon>Eukaryota</taxon>
        <taxon>Viridiplantae</taxon>
        <taxon>Streptophyta</taxon>
        <taxon>Embryophyta</taxon>
        <taxon>Tracheophyta</taxon>
        <taxon>Spermatophyta</taxon>
        <taxon>Magnoliopsida</taxon>
        <taxon>eudicotyledons</taxon>
        <taxon>Gunneridae</taxon>
        <taxon>Pentapetalae</taxon>
        <taxon>rosids</taxon>
        <taxon>Vitales</taxon>
        <taxon>Vitaceae</taxon>
        <taxon>Viteae</taxon>
        <taxon>Vitis</taxon>
    </lineage>
</organism>
<sequence length="273" mass="31825">MINDQDLFRELDRTTISKVRIGNGEYILVKGKGTIAIKSQTGLKLIYDVLFVPNIDQNLLSVGKLIDKGFKVYFQDRNYIINDAEGKEVFNIKMKGKSFALNLLEEEHVVLLQQDSTTKFWHRRLEHFHHDVKRDKLDKQSEIGIFVGHSDTSKAYRIYLPQTNKIVVSRDVKFLEIEKWSWDEKMQQYNDENVDELPIRGTRKLSDIYCNVVVLEPVGFEEAIEDEKWRVAMQGELNMIEKTTCGSWWTDLHTKNLSELNGFIEPNSILIVL</sequence>
<reference evidence="3 4" key="1">
    <citation type="journal article" date="2018" name="PLoS Genet.">
        <title>Population sequencing reveals clonal diversity and ancestral inbreeding in the grapevine cultivar Chardonnay.</title>
        <authorList>
            <person name="Roach M.J."/>
            <person name="Johnson D.L."/>
            <person name="Bohlmann J."/>
            <person name="van Vuuren H.J."/>
            <person name="Jones S.J."/>
            <person name="Pretorius I.S."/>
            <person name="Schmidt S.A."/>
            <person name="Borneman A.R."/>
        </authorList>
    </citation>
    <scope>NUCLEOTIDE SEQUENCE [LARGE SCALE GENOMIC DNA]</scope>
    <source>
        <strain evidence="4">cv. Chardonnay</strain>
        <tissue evidence="3">Leaf</tissue>
    </source>
</reference>
<feature type="domain" description="Retroviral polymerase SH3-like" evidence="2">
    <location>
        <begin position="131"/>
        <end position="185"/>
    </location>
</feature>
<proteinExistence type="predicted"/>
<dbReference type="Proteomes" id="UP000288805">
    <property type="component" value="Unassembled WGS sequence"/>
</dbReference>
<dbReference type="AlphaFoldDB" id="A0A438CD95"/>
<dbReference type="InterPro" id="IPR057670">
    <property type="entry name" value="SH3_retrovirus"/>
</dbReference>
<feature type="domain" description="Retrovirus-related Pol polyprotein from transposon TNT 1-94-like beta-barrel" evidence="1">
    <location>
        <begin position="1"/>
        <end position="70"/>
    </location>
</feature>
<gene>
    <name evidence="3" type="ORF">CK203_109895</name>
</gene>
<name>A0A438CD95_VITVI</name>
<dbReference type="InterPro" id="IPR054722">
    <property type="entry name" value="PolX-like_BBD"/>
</dbReference>
<evidence type="ECO:0000259" key="1">
    <source>
        <dbReference type="Pfam" id="PF22936"/>
    </source>
</evidence>
<evidence type="ECO:0008006" key="5">
    <source>
        <dbReference type="Google" id="ProtNLM"/>
    </source>
</evidence>
<evidence type="ECO:0000313" key="3">
    <source>
        <dbReference type="EMBL" id="RVW21223.1"/>
    </source>
</evidence>
<dbReference type="Pfam" id="PF22936">
    <property type="entry name" value="Pol_BBD"/>
    <property type="match status" value="1"/>
</dbReference>
<accession>A0A438CD95</accession>
<evidence type="ECO:0000313" key="4">
    <source>
        <dbReference type="Proteomes" id="UP000288805"/>
    </source>
</evidence>
<dbReference type="Pfam" id="PF25597">
    <property type="entry name" value="SH3_retrovirus"/>
    <property type="match status" value="1"/>
</dbReference>
<protein>
    <recommendedName>
        <fullName evidence="5">Retrovirus-related Pol polyprotein from transposon TNT 1-94</fullName>
    </recommendedName>
</protein>